<dbReference type="AlphaFoldDB" id="D8Q269"/>
<dbReference type="PANTHER" id="PTHR43092">
    <property type="entry name" value="L-CYSTEINE DESULFHYDRASE"/>
    <property type="match status" value="1"/>
</dbReference>
<dbReference type="SUPFAM" id="SSF53383">
    <property type="entry name" value="PLP-dependent transferases"/>
    <property type="match status" value="1"/>
</dbReference>
<evidence type="ECO:0000313" key="4">
    <source>
        <dbReference type="Proteomes" id="UP000007431"/>
    </source>
</evidence>
<dbReference type="EMBL" id="GL377305">
    <property type="protein sequence ID" value="EFI98632.1"/>
    <property type="molecule type" value="Genomic_DNA"/>
</dbReference>
<accession>D8Q269</accession>
<dbReference type="STRING" id="578458.D8Q269"/>
<dbReference type="HOGENOM" id="CLU_003433_3_0_1"/>
<dbReference type="InterPro" id="IPR015422">
    <property type="entry name" value="PyrdxlP-dep_Trfase_small"/>
</dbReference>
<dbReference type="InterPro" id="IPR000192">
    <property type="entry name" value="Aminotrans_V_dom"/>
</dbReference>
<dbReference type="OMA" id="DDHRANG"/>
<dbReference type="Proteomes" id="UP000007431">
    <property type="component" value="Unassembled WGS sequence"/>
</dbReference>
<sequence>MFPELQTFVPDAEIHTLTQKQPPKFGHALKEYFALDPDYVNLNHGSYGSCPSSVMEFAFDLGRKIERNPDYFDRVAVKPMLAKIREQLADFIGVKSSEVVIVHNASHGVNTVLWNIEWAPEDTIVITSTTYYAVDAAVKFIHDKAPHPSISHFPLLHPTTKEDILRAWEAHMQALANSKRASSDSDPNAKSTTPGKIVAIIDTISSNPGILNPWVNMVKIAKRYGALAVVDGAHSLGQEVDLKDKLREADPDFFVSNAHKWLYAKRGAAVFYVPERNQGIVKASFPVSPYYVSPKDRQSPSDNFVVQHNMTATIDWSNFFTIPAALQFRAWLGGEAAINAYTHKLALEGGKRIAEILQTEMMYPDEDSGMELSMVNVALPLPACGKVIEYAFQMKVQGLIQRKLLEERNLGPTRYYHNGRLWLRVSGQVWLEMEDFEKVGWGVKEVCEEVIEELQLEKLVPVKNQ</sequence>
<feature type="domain" description="Aminotransferase class V" evidence="2">
    <location>
        <begin position="81"/>
        <end position="139"/>
    </location>
</feature>
<dbReference type="VEuPathDB" id="FungiDB:SCHCODRAFT_02728826"/>
<keyword evidence="1" id="KW-0663">Pyridoxal phosphate</keyword>
<dbReference type="InterPro" id="IPR015421">
    <property type="entry name" value="PyrdxlP-dep_Trfase_major"/>
</dbReference>
<feature type="domain" description="Aminotransferase class V" evidence="2">
    <location>
        <begin position="185"/>
        <end position="364"/>
    </location>
</feature>
<dbReference type="InterPro" id="IPR015424">
    <property type="entry name" value="PyrdxlP-dep_Trfase"/>
</dbReference>
<evidence type="ECO:0000313" key="3">
    <source>
        <dbReference type="EMBL" id="EFI98632.1"/>
    </source>
</evidence>
<reference evidence="3 4" key="1">
    <citation type="journal article" date="2010" name="Nat. Biotechnol.">
        <title>Genome sequence of the model mushroom Schizophyllum commune.</title>
        <authorList>
            <person name="Ohm R.A."/>
            <person name="de Jong J.F."/>
            <person name="Lugones L.G."/>
            <person name="Aerts A."/>
            <person name="Kothe E."/>
            <person name="Stajich J.E."/>
            <person name="de Vries R.P."/>
            <person name="Record E."/>
            <person name="Levasseur A."/>
            <person name="Baker S.E."/>
            <person name="Bartholomew K.A."/>
            <person name="Coutinho P.M."/>
            <person name="Erdmann S."/>
            <person name="Fowler T.J."/>
            <person name="Gathman A.C."/>
            <person name="Lombard V."/>
            <person name="Henrissat B."/>
            <person name="Knabe N."/>
            <person name="Kuees U."/>
            <person name="Lilly W.W."/>
            <person name="Lindquist E."/>
            <person name="Lucas S."/>
            <person name="Magnuson J.K."/>
            <person name="Piumi F."/>
            <person name="Raudaskoski M."/>
            <person name="Salamov A."/>
            <person name="Schmutz J."/>
            <person name="Schwarze F.W.M.R."/>
            <person name="vanKuyk P.A."/>
            <person name="Horton J.S."/>
            <person name="Grigoriev I.V."/>
            <person name="Woesten H.A.B."/>
        </authorList>
    </citation>
    <scope>NUCLEOTIDE SEQUENCE [LARGE SCALE GENOMIC DNA]</scope>
    <source>
        <strain evidence="4">H4-8 / FGSC 9210</strain>
    </source>
</reference>
<gene>
    <name evidence="3" type="ORF">SCHCODRAFT_54404</name>
</gene>
<organism evidence="4">
    <name type="scientific">Schizophyllum commune (strain H4-8 / FGSC 9210)</name>
    <name type="common">Split gill fungus</name>
    <dbReference type="NCBI Taxonomy" id="578458"/>
    <lineage>
        <taxon>Eukaryota</taxon>
        <taxon>Fungi</taxon>
        <taxon>Dikarya</taxon>
        <taxon>Basidiomycota</taxon>
        <taxon>Agaricomycotina</taxon>
        <taxon>Agaricomycetes</taxon>
        <taxon>Agaricomycetidae</taxon>
        <taxon>Agaricales</taxon>
        <taxon>Schizophyllaceae</taxon>
        <taxon>Schizophyllum</taxon>
    </lineage>
</organism>
<keyword evidence="4" id="KW-1185">Reference proteome</keyword>
<dbReference type="Gene3D" id="3.90.1150.10">
    <property type="entry name" value="Aspartate Aminotransferase, domain 1"/>
    <property type="match status" value="1"/>
</dbReference>
<dbReference type="PANTHER" id="PTHR43092:SF2">
    <property type="entry name" value="HERCYNYLCYSTEINE SULFOXIDE LYASE"/>
    <property type="match status" value="1"/>
</dbReference>
<name>D8Q269_SCHCM</name>
<protein>
    <recommendedName>
        <fullName evidence="2">Aminotransferase class V domain-containing protein</fullName>
    </recommendedName>
</protein>
<evidence type="ECO:0000256" key="1">
    <source>
        <dbReference type="ARBA" id="ARBA00022898"/>
    </source>
</evidence>
<dbReference type="eggNOG" id="KOG1549">
    <property type="taxonomic scope" value="Eukaryota"/>
</dbReference>
<proteinExistence type="predicted"/>
<dbReference type="Gene3D" id="3.40.640.10">
    <property type="entry name" value="Type I PLP-dependent aspartate aminotransferase-like (Major domain)"/>
    <property type="match status" value="1"/>
</dbReference>
<dbReference type="Pfam" id="PF00266">
    <property type="entry name" value="Aminotran_5"/>
    <property type="match status" value="2"/>
</dbReference>
<dbReference type="FunCoup" id="D8Q269">
    <property type="interactions" value="16"/>
</dbReference>
<evidence type="ECO:0000259" key="2">
    <source>
        <dbReference type="Pfam" id="PF00266"/>
    </source>
</evidence>
<dbReference type="InParanoid" id="D8Q269"/>